<keyword evidence="3" id="KW-1185">Reference proteome</keyword>
<evidence type="ECO:0008006" key="4">
    <source>
        <dbReference type="Google" id="ProtNLM"/>
    </source>
</evidence>
<evidence type="ECO:0000256" key="1">
    <source>
        <dbReference type="SAM" id="MobiDB-lite"/>
    </source>
</evidence>
<feature type="compositionally biased region" description="Low complexity" evidence="1">
    <location>
        <begin position="131"/>
        <end position="146"/>
    </location>
</feature>
<feature type="region of interest" description="Disordered" evidence="1">
    <location>
        <begin position="92"/>
        <end position="146"/>
    </location>
</feature>
<feature type="compositionally biased region" description="Polar residues" evidence="1">
    <location>
        <begin position="101"/>
        <end position="111"/>
    </location>
</feature>
<feature type="region of interest" description="Disordered" evidence="1">
    <location>
        <begin position="161"/>
        <end position="180"/>
    </location>
</feature>
<name>A0AAV6VRP7_9ARAC</name>
<evidence type="ECO:0000313" key="3">
    <source>
        <dbReference type="Proteomes" id="UP000827092"/>
    </source>
</evidence>
<accession>A0AAV6VRP7</accession>
<organism evidence="2 3">
    <name type="scientific">Oedothorax gibbosus</name>
    <dbReference type="NCBI Taxonomy" id="931172"/>
    <lineage>
        <taxon>Eukaryota</taxon>
        <taxon>Metazoa</taxon>
        <taxon>Ecdysozoa</taxon>
        <taxon>Arthropoda</taxon>
        <taxon>Chelicerata</taxon>
        <taxon>Arachnida</taxon>
        <taxon>Araneae</taxon>
        <taxon>Araneomorphae</taxon>
        <taxon>Entelegynae</taxon>
        <taxon>Araneoidea</taxon>
        <taxon>Linyphiidae</taxon>
        <taxon>Erigoninae</taxon>
        <taxon>Oedothorax</taxon>
    </lineage>
</organism>
<protein>
    <recommendedName>
        <fullName evidence="4">Integrase catalytic domain-containing protein</fullName>
    </recommendedName>
</protein>
<reference evidence="2 3" key="1">
    <citation type="journal article" date="2022" name="Nat. Ecol. Evol.">
        <title>A masculinizing supergene underlies an exaggerated male reproductive morph in a spider.</title>
        <authorList>
            <person name="Hendrickx F."/>
            <person name="De Corte Z."/>
            <person name="Sonet G."/>
            <person name="Van Belleghem S.M."/>
            <person name="Kostlbacher S."/>
            <person name="Vangestel C."/>
        </authorList>
    </citation>
    <scope>NUCLEOTIDE SEQUENCE [LARGE SCALE GENOMIC DNA]</scope>
    <source>
        <strain evidence="2">W744_W776</strain>
    </source>
</reference>
<dbReference type="AlphaFoldDB" id="A0AAV6VRP7"/>
<sequence length="201" mass="22702">MANGLIEEFHRPLKAAIKAYNTDRWSDALPTTLLGFRTIYNDTLQATTSQLGKLEVEISLDRLKPAYTTALQRRNHHPSPHQTLPHAFHQPPAIQQHHRTTAQTFASQQHKATTDKRRHSARTKPGSAHDSSPSVQSTPSVQNQNNSRYCRRHLSEADCQDILREDHSPTTSTSRVAEIWQGSPAAASFCQQQQQLKRGER</sequence>
<gene>
    <name evidence="2" type="ORF">JTE90_015123</name>
</gene>
<dbReference type="EMBL" id="JAFNEN010000034">
    <property type="protein sequence ID" value="KAG8198913.1"/>
    <property type="molecule type" value="Genomic_DNA"/>
</dbReference>
<proteinExistence type="predicted"/>
<evidence type="ECO:0000313" key="2">
    <source>
        <dbReference type="EMBL" id="KAG8198913.1"/>
    </source>
</evidence>
<dbReference type="Proteomes" id="UP000827092">
    <property type="component" value="Unassembled WGS sequence"/>
</dbReference>
<comment type="caution">
    <text evidence="2">The sequence shown here is derived from an EMBL/GenBank/DDBJ whole genome shotgun (WGS) entry which is preliminary data.</text>
</comment>